<dbReference type="PANTHER" id="PTHR18964">
    <property type="entry name" value="ROK (REPRESSOR, ORF, KINASE) FAMILY"/>
    <property type="match status" value="1"/>
</dbReference>
<evidence type="ECO:0000256" key="1">
    <source>
        <dbReference type="ARBA" id="ARBA00006479"/>
    </source>
</evidence>
<dbReference type="PANTHER" id="PTHR18964:SF165">
    <property type="entry name" value="BETA-GLUCOSIDE KINASE"/>
    <property type="match status" value="1"/>
</dbReference>
<keyword evidence="3" id="KW-1185">Reference proteome</keyword>
<keyword evidence="2" id="KW-0808">Transferase</keyword>
<proteinExistence type="inferred from homology"/>
<name>A0ABQ5N9E7_9CLOT</name>
<comment type="caution">
    <text evidence="2">The sequence shown here is derived from an EMBL/GenBank/DDBJ whole genome shotgun (WGS) entry which is preliminary data.</text>
</comment>
<evidence type="ECO:0000313" key="3">
    <source>
        <dbReference type="Proteomes" id="UP001208567"/>
    </source>
</evidence>
<dbReference type="CDD" id="cd24068">
    <property type="entry name" value="ASKHA_NBD_ROK_FnNanK-like"/>
    <property type="match status" value="1"/>
</dbReference>
<reference evidence="2 3" key="1">
    <citation type="journal article" date="2024" name="Int. J. Syst. Evol. Microbiol.">
        <title>Clostridium omnivorum sp. nov., isolated from anoxic soil under the treatment of reductive soil disinfestation.</title>
        <authorList>
            <person name="Ueki A."/>
            <person name="Tonouchi A."/>
            <person name="Kaku N."/>
            <person name="Honma S."/>
            <person name="Ueki K."/>
        </authorList>
    </citation>
    <scope>NUCLEOTIDE SEQUENCE [LARGE SCALE GENOMIC DNA]</scope>
    <source>
        <strain evidence="2 3">E14</strain>
    </source>
</reference>
<dbReference type="Gene3D" id="3.30.420.40">
    <property type="match status" value="2"/>
</dbReference>
<organism evidence="2 3">
    <name type="scientific">Clostridium omnivorum</name>
    <dbReference type="NCBI Taxonomy" id="1604902"/>
    <lineage>
        <taxon>Bacteria</taxon>
        <taxon>Bacillati</taxon>
        <taxon>Bacillota</taxon>
        <taxon>Clostridia</taxon>
        <taxon>Eubacteriales</taxon>
        <taxon>Clostridiaceae</taxon>
        <taxon>Clostridium</taxon>
    </lineage>
</organism>
<comment type="similarity">
    <text evidence="1">Belongs to the ROK (NagC/XylR) family.</text>
</comment>
<dbReference type="InterPro" id="IPR000600">
    <property type="entry name" value="ROK"/>
</dbReference>
<accession>A0ABQ5N9E7</accession>
<dbReference type="Proteomes" id="UP001208567">
    <property type="component" value="Unassembled WGS sequence"/>
</dbReference>
<dbReference type="SUPFAM" id="SSF53067">
    <property type="entry name" value="Actin-like ATPase domain"/>
    <property type="match status" value="1"/>
</dbReference>
<dbReference type="GO" id="GO:0016301">
    <property type="term" value="F:kinase activity"/>
    <property type="evidence" value="ECO:0007669"/>
    <property type="project" value="UniProtKB-KW"/>
</dbReference>
<keyword evidence="2" id="KW-0418">Kinase</keyword>
<gene>
    <name evidence="2" type="ORF">bsdE14_32850</name>
</gene>
<protein>
    <submittedName>
        <fullName evidence="2">N-acetylmannosamine kinase</fullName>
    </submittedName>
</protein>
<sequence length="294" mass="31762">MRILAFDIGGTAIKIGIINENGQILESSEMPTMAHEGGEALMSRILTVISEHKDVDRIGISTAGQVDYLEGKIIFASENLPGWTGMEIKKRIEDAFNIPTIVENDVNAAAIGEAYYGAGTNAKSFLCLAYGTGIGGAIIENGEIYRGAYGSAGEFGHIVTHVGGKDCTCGARGCYEAYASTTALVKRVKQEITLNEVNGRVIFNLVNDGNEHVKKIVDEWIFEIIMGLINLVHVFNPSLIVLGGGIMEQPYIIKYIQDNLPRFVMPNYRKVIIKAAEIGNNAGILGAAHLAMKI</sequence>
<dbReference type="InterPro" id="IPR043129">
    <property type="entry name" value="ATPase_NBD"/>
</dbReference>
<dbReference type="Pfam" id="PF00480">
    <property type="entry name" value="ROK"/>
    <property type="match status" value="1"/>
</dbReference>
<dbReference type="RefSeq" id="WP_264851196.1">
    <property type="nucleotide sequence ID" value="NZ_BRXR01000001.1"/>
</dbReference>
<evidence type="ECO:0000313" key="2">
    <source>
        <dbReference type="EMBL" id="GLC31875.1"/>
    </source>
</evidence>
<dbReference type="EMBL" id="BRXR01000001">
    <property type="protein sequence ID" value="GLC31875.1"/>
    <property type="molecule type" value="Genomic_DNA"/>
</dbReference>